<dbReference type="OrthoDB" id="27561at2"/>
<name>A0A511R425_9DEIN</name>
<protein>
    <recommendedName>
        <fullName evidence="5">Septum formation initiator</fullName>
    </recommendedName>
</protein>
<evidence type="ECO:0000256" key="1">
    <source>
        <dbReference type="SAM" id="Coils"/>
    </source>
</evidence>
<accession>A0A511R425</accession>
<feature type="transmembrane region" description="Helical" evidence="2">
    <location>
        <begin position="6"/>
        <end position="26"/>
    </location>
</feature>
<feature type="coiled-coil region" evidence="1">
    <location>
        <begin position="31"/>
        <end position="65"/>
    </location>
</feature>
<dbReference type="Proteomes" id="UP000321197">
    <property type="component" value="Unassembled WGS sequence"/>
</dbReference>
<evidence type="ECO:0000313" key="4">
    <source>
        <dbReference type="Proteomes" id="UP000321197"/>
    </source>
</evidence>
<evidence type="ECO:0008006" key="5">
    <source>
        <dbReference type="Google" id="ProtNLM"/>
    </source>
</evidence>
<gene>
    <name evidence="3" type="ORF">MHY01S_24810</name>
</gene>
<proteinExistence type="predicted"/>
<reference evidence="3 4" key="1">
    <citation type="submission" date="2019-07" db="EMBL/GenBank/DDBJ databases">
        <title>Whole genome shotgun sequence of Meiothermus hypogaeus NBRC 106114.</title>
        <authorList>
            <person name="Hosoyama A."/>
            <person name="Uohara A."/>
            <person name="Ohji S."/>
            <person name="Ichikawa N."/>
        </authorList>
    </citation>
    <scope>NUCLEOTIDE SEQUENCE [LARGE SCALE GENOMIC DNA]</scope>
    <source>
        <strain evidence="3 4">NBRC 106114</strain>
    </source>
</reference>
<evidence type="ECO:0000313" key="3">
    <source>
        <dbReference type="EMBL" id="GEM84315.1"/>
    </source>
</evidence>
<evidence type="ECO:0000256" key="2">
    <source>
        <dbReference type="SAM" id="Phobius"/>
    </source>
</evidence>
<dbReference type="EMBL" id="BJXL01000091">
    <property type="protein sequence ID" value="GEM84315.1"/>
    <property type="molecule type" value="Genomic_DNA"/>
</dbReference>
<dbReference type="AlphaFoldDB" id="A0A511R425"/>
<keyword evidence="2" id="KW-0812">Transmembrane</keyword>
<keyword evidence="2" id="KW-1133">Transmembrane helix</keyword>
<keyword evidence="1" id="KW-0175">Coiled coil</keyword>
<keyword evidence="2" id="KW-0472">Membrane</keyword>
<organism evidence="3 4">
    <name type="scientific">Meiothermus hypogaeus NBRC 106114</name>
    <dbReference type="NCBI Taxonomy" id="1227553"/>
    <lineage>
        <taxon>Bacteria</taxon>
        <taxon>Thermotogati</taxon>
        <taxon>Deinococcota</taxon>
        <taxon>Deinococci</taxon>
        <taxon>Thermales</taxon>
        <taxon>Thermaceae</taxon>
        <taxon>Meiothermus</taxon>
    </lineage>
</organism>
<sequence>MERPIHRFLHLVFALGALHLLVLLSLEIQRHFQTRHDIAAAQIRLEELEQRNQKLNDELQLAADARYREGLVRQMGYVHKDELLYLRAQPKAAPAPNSSN</sequence>
<comment type="caution">
    <text evidence="3">The sequence shown here is derived from an EMBL/GenBank/DDBJ whole genome shotgun (WGS) entry which is preliminary data.</text>
</comment>